<dbReference type="EMBL" id="FVZE01000004">
    <property type="protein sequence ID" value="SLK03046.1"/>
    <property type="molecule type" value="Genomic_DNA"/>
</dbReference>
<keyword evidence="1" id="KW-0812">Transmembrane</keyword>
<evidence type="ECO:0000313" key="2">
    <source>
        <dbReference type="EMBL" id="SLK03046.1"/>
    </source>
</evidence>
<feature type="transmembrane region" description="Helical" evidence="1">
    <location>
        <begin position="21"/>
        <end position="38"/>
    </location>
</feature>
<name>A0A1U6I4W4_9SPHN</name>
<sequence>MNPAAISSRVVDRIIRREQRVSALINIALSAVFFLVVFGTDRRALQFGSTDNFALDFFVQASAIALMSALVPSLLVWTKLKKSGVLLTTAAGIGRNVALVLVIGIASAAMLAAGCLLGPWNGLEWFVALAIKLAYGGILGFVGTTVALRRLLSRYRVEETV</sequence>
<organism evidence="2 3">
    <name type="scientific">Novosphingobium mathurense</name>
    <dbReference type="NCBI Taxonomy" id="428990"/>
    <lineage>
        <taxon>Bacteria</taxon>
        <taxon>Pseudomonadati</taxon>
        <taxon>Pseudomonadota</taxon>
        <taxon>Alphaproteobacteria</taxon>
        <taxon>Sphingomonadales</taxon>
        <taxon>Sphingomonadaceae</taxon>
        <taxon>Novosphingobium</taxon>
    </lineage>
</organism>
<reference evidence="3" key="1">
    <citation type="submission" date="2017-02" db="EMBL/GenBank/DDBJ databases">
        <authorList>
            <person name="Varghese N."/>
            <person name="Submissions S."/>
        </authorList>
    </citation>
    <scope>NUCLEOTIDE SEQUENCE [LARGE SCALE GENOMIC DNA]</scope>
    <source>
        <strain evidence="3">SM117</strain>
    </source>
</reference>
<dbReference type="AlphaFoldDB" id="A0A1U6I4W4"/>
<dbReference type="STRING" id="428990.SAMN06295987_104186"/>
<keyword evidence="1" id="KW-0472">Membrane</keyword>
<protein>
    <submittedName>
        <fullName evidence="2">Uncharacterized protein</fullName>
    </submittedName>
</protein>
<feature type="transmembrane region" description="Helical" evidence="1">
    <location>
        <begin position="58"/>
        <end position="77"/>
    </location>
</feature>
<feature type="transmembrane region" description="Helical" evidence="1">
    <location>
        <begin position="125"/>
        <end position="148"/>
    </location>
</feature>
<proteinExistence type="predicted"/>
<keyword evidence="3" id="KW-1185">Reference proteome</keyword>
<accession>A0A1U6I4W4</accession>
<keyword evidence="1" id="KW-1133">Transmembrane helix</keyword>
<gene>
    <name evidence="2" type="ORF">SAMN06295987_104186</name>
</gene>
<evidence type="ECO:0000256" key="1">
    <source>
        <dbReference type="SAM" id="Phobius"/>
    </source>
</evidence>
<evidence type="ECO:0000313" key="3">
    <source>
        <dbReference type="Proteomes" id="UP000190989"/>
    </source>
</evidence>
<feature type="transmembrane region" description="Helical" evidence="1">
    <location>
        <begin position="97"/>
        <end position="119"/>
    </location>
</feature>
<dbReference type="Proteomes" id="UP000190989">
    <property type="component" value="Unassembled WGS sequence"/>
</dbReference>